<dbReference type="PANTHER" id="PTHR38165:SF1">
    <property type="entry name" value="GLUCANASE B"/>
    <property type="match status" value="1"/>
</dbReference>
<dbReference type="Gene3D" id="2.60.110.10">
    <property type="entry name" value="Thaumatin"/>
    <property type="match status" value="1"/>
</dbReference>
<reference evidence="3" key="1">
    <citation type="submission" date="2015-01" db="EMBL/GenBank/DDBJ databases">
        <authorList>
            <person name="Durling Mikael"/>
        </authorList>
    </citation>
    <scope>NUCLEOTIDE SEQUENCE</scope>
</reference>
<feature type="chain" id="PRO_5002118144" description="GH64 domain-containing protein" evidence="1">
    <location>
        <begin position="20"/>
        <end position="460"/>
    </location>
</feature>
<evidence type="ECO:0000259" key="2">
    <source>
        <dbReference type="PROSITE" id="PS52006"/>
    </source>
</evidence>
<dbReference type="Gene3D" id="3.30.920.50">
    <property type="entry name" value="Beta-1,3-glucanase, C-terminal domain"/>
    <property type="match status" value="1"/>
</dbReference>
<dbReference type="AlphaFoldDB" id="A0A0B7KEY0"/>
<dbReference type="EMBL" id="CDPU01000039">
    <property type="protein sequence ID" value="CEO54032.1"/>
    <property type="molecule type" value="Genomic_DNA"/>
</dbReference>
<dbReference type="InterPro" id="IPR037176">
    <property type="entry name" value="Osmotin/thaumatin-like_sf"/>
</dbReference>
<dbReference type="InterPro" id="IPR037398">
    <property type="entry name" value="Glyco_hydro_64_fam"/>
</dbReference>
<dbReference type="InterPro" id="IPR032477">
    <property type="entry name" value="Glyco_hydro_64"/>
</dbReference>
<protein>
    <recommendedName>
        <fullName evidence="2">GH64 domain-containing protein</fullName>
    </recommendedName>
</protein>
<accession>A0A0B7KEY0</accession>
<evidence type="ECO:0000256" key="1">
    <source>
        <dbReference type="SAM" id="SignalP"/>
    </source>
</evidence>
<feature type="domain" description="GH64" evidence="2">
    <location>
        <begin position="85"/>
        <end position="444"/>
    </location>
</feature>
<sequence length="460" mass="49121">MRFPTLLSALVGFTATASAKPISIDITKNLIRDNNGFTEVSPVDITEVVITKDNTLNGTHTGDELITRPPTESDQQSIQSVDAVVTTLPLQFTNNFGSAVNAYVVGYDSNSAVVFVRQDGSLVYPSSGGSAVPVPITTNVKIPVAAGQVATMRIPIAMHSTRIYFSVGDLNFGVVKTDIGEGLVQPDEKNPTDPSSKLNWGFVELTLNPDGSLFANISYVDFMGLPLGMKLDVNGGSAQTAYGLKANSVNSACSDLSAQQAQDGAPWAALCQSNSGGLIRVISPNSYSVTNPNGFGTYWDNYINQVWSKYSNENLIIDTQSGFGKLNCRVSGNQMTCDGGDNRAYPKPTALDIWGCNSGPFGRQASDNEQHVRVIPRLCSAFVRSTLLLAGGNVQPSLPQSTYYSVNPSNHYGRLVHKYEIDGKGYAFPYDDVNPTGSENAEGSVSHGSPNLLTIYIGGQ</sequence>
<organism evidence="3">
    <name type="scientific">Bionectria ochroleuca</name>
    <name type="common">Gliocladium roseum</name>
    <dbReference type="NCBI Taxonomy" id="29856"/>
    <lineage>
        <taxon>Eukaryota</taxon>
        <taxon>Fungi</taxon>
        <taxon>Dikarya</taxon>
        <taxon>Ascomycota</taxon>
        <taxon>Pezizomycotina</taxon>
        <taxon>Sordariomycetes</taxon>
        <taxon>Hypocreomycetidae</taxon>
        <taxon>Hypocreales</taxon>
        <taxon>Bionectriaceae</taxon>
        <taxon>Clonostachys</taxon>
    </lineage>
</organism>
<gene>
    <name evidence="3" type="ORF">BN869_000010090_1</name>
</gene>
<dbReference type="PROSITE" id="PS52006">
    <property type="entry name" value="GH64"/>
    <property type="match status" value="1"/>
</dbReference>
<dbReference type="InterPro" id="IPR042517">
    <property type="entry name" value="Glyco_hydro_64_N_2"/>
</dbReference>
<feature type="signal peptide" evidence="1">
    <location>
        <begin position="1"/>
        <end position="19"/>
    </location>
</feature>
<proteinExistence type="predicted"/>
<evidence type="ECO:0000313" key="3">
    <source>
        <dbReference type="EMBL" id="CEO54032.1"/>
    </source>
</evidence>
<name>A0A0B7KEY0_BIOOC</name>
<keyword evidence="1" id="KW-0732">Signal</keyword>
<dbReference type="PANTHER" id="PTHR38165">
    <property type="match status" value="1"/>
</dbReference>
<dbReference type="Pfam" id="PF16483">
    <property type="entry name" value="Glyco_hydro_64"/>
    <property type="match status" value="1"/>
</dbReference>